<dbReference type="InterPro" id="IPR013219">
    <property type="entry name" value="Ribosomal_mS33"/>
</dbReference>
<gene>
    <name evidence="8" type="ORF">ACHAW5_004152</name>
</gene>
<evidence type="ECO:0000256" key="7">
    <source>
        <dbReference type="SAM" id="MobiDB-lite"/>
    </source>
</evidence>
<evidence type="ECO:0000256" key="1">
    <source>
        <dbReference type="ARBA" id="ARBA00004173"/>
    </source>
</evidence>
<evidence type="ECO:0000256" key="4">
    <source>
        <dbReference type="ARBA" id="ARBA00023128"/>
    </source>
</evidence>
<dbReference type="AlphaFoldDB" id="A0ABD3MPB2"/>
<evidence type="ECO:0000256" key="5">
    <source>
        <dbReference type="ARBA" id="ARBA00023274"/>
    </source>
</evidence>
<evidence type="ECO:0000256" key="6">
    <source>
        <dbReference type="ARBA" id="ARBA00035132"/>
    </source>
</evidence>
<keyword evidence="4" id="KW-0496">Mitochondrion</keyword>
<evidence type="ECO:0000313" key="9">
    <source>
        <dbReference type="Proteomes" id="UP001530315"/>
    </source>
</evidence>
<dbReference type="GO" id="GO:0005840">
    <property type="term" value="C:ribosome"/>
    <property type="evidence" value="ECO:0007669"/>
    <property type="project" value="UniProtKB-KW"/>
</dbReference>
<protein>
    <recommendedName>
        <fullName evidence="6">Small ribosomal subunit protein mS33</fullName>
    </recommendedName>
</protein>
<proteinExistence type="inferred from homology"/>
<evidence type="ECO:0000256" key="3">
    <source>
        <dbReference type="ARBA" id="ARBA00022980"/>
    </source>
</evidence>
<evidence type="ECO:0000256" key="2">
    <source>
        <dbReference type="ARBA" id="ARBA00008970"/>
    </source>
</evidence>
<evidence type="ECO:0000313" key="8">
    <source>
        <dbReference type="EMBL" id="KAL3765835.1"/>
    </source>
</evidence>
<dbReference type="PANTHER" id="PTHR13362">
    <property type="entry name" value="MITOCHONDRIAL RIBOSOMAL PROTEIN S33"/>
    <property type="match status" value="1"/>
</dbReference>
<keyword evidence="3" id="KW-0689">Ribosomal protein</keyword>
<keyword evidence="9" id="KW-1185">Reference proteome</keyword>
<accession>A0ABD3MPB2</accession>
<dbReference type="GO" id="GO:1990904">
    <property type="term" value="C:ribonucleoprotein complex"/>
    <property type="evidence" value="ECO:0007669"/>
    <property type="project" value="UniProtKB-KW"/>
</dbReference>
<reference evidence="8 9" key="1">
    <citation type="submission" date="2024-10" db="EMBL/GenBank/DDBJ databases">
        <title>Updated reference genomes for cyclostephanoid diatoms.</title>
        <authorList>
            <person name="Roberts W.R."/>
            <person name="Alverson A.J."/>
        </authorList>
    </citation>
    <scope>NUCLEOTIDE SEQUENCE [LARGE SCALE GENOMIC DNA]</scope>
    <source>
        <strain evidence="8 9">AJA276-08</strain>
    </source>
</reference>
<feature type="region of interest" description="Disordered" evidence="7">
    <location>
        <begin position="77"/>
        <end position="96"/>
    </location>
</feature>
<sequence length="96" mass="10951">MASRASKIAAVAREIFGTLPNRGVRTGLQFLKKPLTGAYEARYYMEPIEPFARKAQRHCSLVPLYTSELQERRHLKLRTLRQRGKGPPKKGSGKRK</sequence>
<keyword evidence="5" id="KW-0687">Ribonucleoprotein</keyword>
<dbReference type="EMBL" id="JALLAZ020001742">
    <property type="protein sequence ID" value="KAL3765835.1"/>
    <property type="molecule type" value="Genomic_DNA"/>
</dbReference>
<dbReference type="PANTHER" id="PTHR13362:SF2">
    <property type="entry name" value="SMALL RIBOSOMAL SUBUNIT PROTEIN MS33"/>
    <property type="match status" value="1"/>
</dbReference>
<comment type="similarity">
    <text evidence="2">Belongs to the mitochondrion-specific ribosomal protein mS33 family.</text>
</comment>
<dbReference type="Pfam" id="PF08293">
    <property type="entry name" value="MRP-S33"/>
    <property type="match status" value="1"/>
</dbReference>
<name>A0ABD3MPB2_9STRA</name>
<organism evidence="8 9">
    <name type="scientific">Stephanodiscus triporus</name>
    <dbReference type="NCBI Taxonomy" id="2934178"/>
    <lineage>
        <taxon>Eukaryota</taxon>
        <taxon>Sar</taxon>
        <taxon>Stramenopiles</taxon>
        <taxon>Ochrophyta</taxon>
        <taxon>Bacillariophyta</taxon>
        <taxon>Coscinodiscophyceae</taxon>
        <taxon>Thalassiosirophycidae</taxon>
        <taxon>Stephanodiscales</taxon>
        <taxon>Stephanodiscaceae</taxon>
        <taxon>Stephanodiscus</taxon>
    </lineage>
</organism>
<dbReference type="GO" id="GO:0005739">
    <property type="term" value="C:mitochondrion"/>
    <property type="evidence" value="ECO:0007669"/>
    <property type="project" value="UniProtKB-SubCell"/>
</dbReference>
<comment type="subcellular location">
    <subcellularLocation>
        <location evidence="1">Mitochondrion</location>
    </subcellularLocation>
</comment>
<dbReference type="Proteomes" id="UP001530315">
    <property type="component" value="Unassembled WGS sequence"/>
</dbReference>
<comment type="caution">
    <text evidence="8">The sequence shown here is derived from an EMBL/GenBank/DDBJ whole genome shotgun (WGS) entry which is preliminary data.</text>
</comment>